<dbReference type="InterPro" id="IPR028909">
    <property type="entry name" value="bL21-like"/>
</dbReference>
<dbReference type="SUPFAM" id="SSF141091">
    <property type="entry name" value="L21p-like"/>
    <property type="match status" value="1"/>
</dbReference>
<evidence type="ECO:0000256" key="1">
    <source>
        <dbReference type="ARBA" id="ARBA00008563"/>
    </source>
</evidence>
<evidence type="ECO:0000256" key="7">
    <source>
        <dbReference type="RuleBase" id="RU000562"/>
    </source>
</evidence>
<dbReference type="GO" id="GO:0005840">
    <property type="term" value="C:ribosome"/>
    <property type="evidence" value="ECO:0007669"/>
    <property type="project" value="UniProtKB-KW"/>
</dbReference>
<evidence type="ECO:0000256" key="3">
    <source>
        <dbReference type="ARBA" id="ARBA00022884"/>
    </source>
</evidence>
<dbReference type="GO" id="GO:0019843">
    <property type="term" value="F:rRNA binding"/>
    <property type="evidence" value="ECO:0007669"/>
    <property type="project" value="UniProtKB-UniRule"/>
</dbReference>
<organism evidence="8 9">
    <name type="scientific">Thermodesulfovibrio aggregans</name>
    <dbReference type="NCBI Taxonomy" id="86166"/>
    <lineage>
        <taxon>Bacteria</taxon>
        <taxon>Pseudomonadati</taxon>
        <taxon>Nitrospirota</taxon>
        <taxon>Thermodesulfovibrionia</taxon>
        <taxon>Thermodesulfovibrionales</taxon>
        <taxon>Thermodesulfovibrionaceae</taxon>
        <taxon>Thermodesulfovibrio</taxon>
    </lineage>
</organism>
<sequence length="104" mass="11755">MYAIIETGGKQFKVKVGDVLKIEKIDLEPGNEIMFDRVLLFQGNEGLKIGSPYIEGLKVKAEVIETAKDKKVVVYRPPSKKAIHKLKGHKQWYTKVKIKEIMGG</sequence>
<dbReference type="HAMAP" id="MF_01363">
    <property type="entry name" value="Ribosomal_bL21"/>
    <property type="match status" value="1"/>
</dbReference>
<keyword evidence="3 6" id="KW-0694">RNA-binding</keyword>
<evidence type="ECO:0000256" key="6">
    <source>
        <dbReference type="HAMAP-Rule" id="MF_01363"/>
    </source>
</evidence>
<dbReference type="GO" id="GO:0006412">
    <property type="term" value="P:translation"/>
    <property type="evidence" value="ECO:0007669"/>
    <property type="project" value="UniProtKB-UniRule"/>
</dbReference>
<proteinExistence type="inferred from homology"/>
<dbReference type="PROSITE" id="PS01169">
    <property type="entry name" value="RIBOSOMAL_L21"/>
    <property type="match status" value="1"/>
</dbReference>
<reference evidence="8 9" key="1">
    <citation type="submission" date="2018-01" db="EMBL/GenBank/DDBJ databases">
        <title>Metagenomic assembled genomes from two thermal pools in the Uzon Caldera, Kamchatka, Russia.</title>
        <authorList>
            <person name="Wilkins L."/>
            <person name="Ettinger C."/>
        </authorList>
    </citation>
    <scope>NUCLEOTIDE SEQUENCE [LARGE SCALE GENOMIC DNA]</scope>
    <source>
        <strain evidence="8">ZAV-04</strain>
    </source>
</reference>
<dbReference type="InterPro" id="IPR036164">
    <property type="entry name" value="bL21-like_sf"/>
</dbReference>
<dbReference type="GO" id="GO:0005737">
    <property type="term" value="C:cytoplasm"/>
    <property type="evidence" value="ECO:0007669"/>
    <property type="project" value="UniProtKB-ARBA"/>
</dbReference>
<dbReference type="PANTHER" id="PTHR21349">
    <property type="entry name" value="50S RIBOSOMAL PROTEIN L21"/>
    <property type="match status" value="1"/>
</dbReference>
<dbReference type="AlphaFoldDB" id="A0A2J6WN27"/>
<accession>A0A2J6WN27</accession>
<evidence type="ECO:0000256" key="2">
    <source>
        <dbReference type="ARBA" id="ARBA00022730"/>
    </source>
</evidence>
<keyword evidence="4 6" id="KW-0689">Ribosomal protein</keyword>
<keyword evidence="2 6" id="KW-0699">rRNA-binding</keyword>
<keyword evidence="5 6" id="KW-0687">Ribonucleoprotein</keyword>
<evidence type="ECO:0000313" key="8">
    <source>
        <dbReference type="EMBL" id="PMP71776.1"/>
    </source>
</evidence>
<dbReference type="InterPro" id="IPR001787">
    <property type="entry name" value="Ribosomal_bL21"/>
</dbReference>
<dbReference type="GO" id="GO:0003735">
    <property type="term" value="F:structural constituent of ribosome"/>
    <property type="evidence" value="ECO:0007669"/>
    <property type="project" value="InterPro"/>
</dbReference>
<dbReference type="PANTHER" id="PTHR21349:SF0">
    <property type="entry name" value="LARGE RIBOSOMAL SUBUNIT PROTEIN BL21M"/>
    <property type="match status" value="1"/>
</dbReference>
<protein>
    <recommendedName>
        <fullName evidence="6">Large ribosomal subunit protein bL21</fullName>
    </recommendedName>
</protein>
<dbReference type="EMBL" id="PNIO01000022">
    <property type="protein sequence ID" value="PMP71776.1"/>
    <property type="molecule type" value="Genomic_DNA"/>
</dbReference>
<name>A0A2J6WN27_9BACT</name>
<dbReference type="Proteomes" id="UP000242288">
    <property type="component" value="Unassembled WGS sequence"/>
</dbReference>
<dbReference type="InterPro" id="IPR018258">
    <property type="entry name" value="Ribosomal_bL21_CS"/>
</dbReference>
<evidence type="ECO:0000313" key="9">
    <source>
        <dbReference type="Proteomes" id="UP000242288"/>
    </source>
</evidence>
<comment type="function">
    <text evidence="6 7">This protein binds to 23S rRNA in the presence of protein L20.</text>
</comment>
<dbReference type="Pfam" id="PF00829">
    <property type="entry name" value="Ribosomal_L21p"/>
    <property type="match status" value="1"/>
</dbReference>
<gene>
    <name evidence="6 8" type="primary">rplU</name>
    <name evidence="8" type="ORF">C0186_02750</name>
</gene>
<comment type="similarity">
    <text evidence="1 6 7">Belongs to the bacterial ribosomal protein bL21 family.</text>
</comment>
<evidence type="ECO:0000256" key="4">
    <source>
        <dbReference type="ARBA" id="ARBA00022980"/>
    </source>
</evidence>
<comment type="subunit">
    <text evidence="6">Part of the 50S ribosomal subunit. Contacts protein L20.</text>
</comment>
<evidence type="ECO:0000256" key="5">
    <source>
        <dbReference type="ARBA" id="ARBA00023274"/>
    </source>
</evidence>
<dbReference type="NCBIfam" id="TIGR00061">
    <property type="entry name" value="L21"/>
    <property type="match status" value="1"/>
</dbReference>
<dbReference type="GO" id="GO:1990904">
    <property type="term" value="C:ribonucleoprotein complex"/>
    <property type="evidence" value="ECO:0007669"/>
    <property type="project" value="UniProtKB-KW"/>
</dbReference>
<comment type="caution">
    <text evidence="8">The sequence shown here is derived from an EMBL/GenBank/DDBJ whole genome shotgun (WGS) entry which is preliminary data.</text>
</comment>